<dbReference type="HOGENOM" id="CLU_2140213_0_0_2"/>
<sequence precursor="true">MKIKILAGLLVSIFILGGISSACAVNYDGYSTINVAKENTFELDLLYNEWIDDDGYNHDLLNLKSKERSEPIDGYWVNMYTFKPLKTGTTKIIIKQQVLWWEEERTVDVNVS</sequence>
<dbReference type="Proteomes" id="UP000007490">
    <property type="component" value="Chromosome"/>
</dbReference>
<organism evidence="1 2">
    <name type="scientific">Methanobacterium lacus (strain AL-21)</name>
    <dbReference type="NCBI Taxonomy" id="877455"/>
    <lineage>
        <taxon>Archaea</taxon>
        <taxon>Methanobacteriati</taxon>
        <taxon>Methanobacteriota</taxon>
        <taxon>Methanomada group</taxon>
        <taxon>Methanobacteria</taxon>
        <taxon>Methanobacteriales</taxon>
        <taxon>Methanobacteriaceae</taxon>
        <taxon>Methanobacterium</taxon>
    </lineage>
</organism>
<gene>
    <name evidence="1" type="ordered locus">Metbo_1418</name>
</gene>
<dbReference type="GeneID" id="10277869"/>
<dbReference type="RefSeq" id="WP_013645008.1">
    <property type="nucleotide sequence ID" value="NC_015216.1"/>
</dbReference>
<dbReference type="EMBL" id="CP002551">
    <property type="protein sequence ID" value="ADZ09657.1"/>
    <property type="molecule type" value="Genomic_DNA"/>
</dbReference>
<evidence type="ECO:0008006" key="3">
    <source>
        <dbReference type="Google" id="ProtNLM"/>
    </source>
</evidence>
<dbReference type="KEGG" id="mel:Metbo_1418"/>
<keyword evidence="2" id="KW-1185">Reference proteome</keyword>
<evidence type="ECO:0000313" key="1">
    <source>
        <dbReference type="EMBL" id="ADZ09657.1"/>
    </source>
</evidence>
<proteinExistence type="predicted"/>
<accession>F0T831</accession>
<evidence type="ECO:0000313" key="2">
    <source>
        <dbReference type="Proteomes" id="UP000007490"/>
    </source>
</evidence>
<reference evidence="1 2" key="2">
    <citation type="journal article" date="2014" name="Int. J. Syst. Evol. Microbiol.">
        <title>Methanobacterium paludis sp. nov. and a novel strain of Methanobacterium lacus isolated from northern peatlands.</title>
        <authorList>
            <person name="Cadillo-Quiroz H."/>
            <person name="Brauer S.L."/>
            <person name="Goodson N."/>
            <person name="Yavitt J.B."/>
            <person name="Zinder S.H."/>
        </authorList>
    </citation>
    <scope>NUCLEOTIDE SEQUENCE [LARGE SCALE GENOMIC DNA]</scope>
    <source>
        <strain evidence="1 2">AL-21</strain>
    </source>
</reference>
<reference evidence="2" key="1">
    <citation type="submission" date="2011-02" db="EMBL/GenBank/DDBJ databases">
        <title>Complete sequence of Methanobacterium sp. AL-21.</title>
        <authorList>
            <consortium name="US DOE Joint Genome Institute"/>
            <person name="Lucas S."/>
            <person name="Copeland A."/>
            <person name="Lapidus A."/>
            <person name="Cheng J.-F."/>
            <person name="Goodwin L."/>
            <person name="Pitluck S."/>
            <person name="Chertkov O."/>
            <person name="Detter J.C."/>
            <person name="Han C."/>
            <person name="Tapia R."/>
            <person name="Land M."/>
            <person name="Hauser L."/>
            <person name="Kyrpides N."/>
            <person name="Ivanova N."/>
            <person name="Mikhailova N."/>
            <person name="Pagani I."/>
            <person name="Cadillo-Quiroz H."/>
            <person name="Imachi H."/>
            <person name="Zinder S."/>
            <person name="Liu W."/>
            <person name="Woyke T."/>
        </authorList>
    </citation>
    <scope>NUCLEOTIDE SEQUENCE [LARGE SCALE GENOMIC DNA]</scope>
    <source>
        <strain evidence="2">AL-21</strain>
    </source>
</reference>
<name>F0T831_METLA</name>
<protein>
    <recommendedName>
        <fullName evidence="3">Lipoprotein</fullName>
    </recommendedName>
</protein>
<dbReference type="PROSITE" id="PS51257">
    <property type="entry name" value="PROKAR_LIPOPROTEIN"/>
    <property type="match status" value="1"/>
</dbReference>
<dbReference type="AlphaFoldDB" id="F0T831"/>